<evidence type="ECO:0000313" key="2">
    <source>
        <dbReference type="EMBL" id="GJA41165.1"/>
    </source>
</evidence>
<evidence type="ECO:0008006" key="4">
    <source>
        <dbReference type="Google" id="ProtNLM"/>
    </source>
</evidence>
<dbReference type="EMBL" id="BPNI01000033">
    <property type="protein sequence ID" value="GJA41165.1"/>
    <property type="molecule type" value="Genomic_DNA"/>
</dbReference>
<feature type="transmembrane region" description="Helical" evidence="1">
    <location>
        <begin position="7"/>
        <end position="25"/>
    </location>
</feature>
<protein>
    <recommendedName>
        <fullName evidence="4">DMT family transporter</fullName>
    </recommendedName>
</protein>
<dbReference type="Proteomes" id="UP000886939">
    <property type="component" value="Unassembled WGS sequence"/>
</dbReference>
<keyword evidence="1" id="KW-0812">Transmembrane</keyword>
<feature type="transmembrane region" description="Helical" evidence="1">
    <location>
        <begin position="74"/>
        <end position="93"/>
    </location>
</feature>
<sequence>MQPMSTLYYVIAFAAGLGITLQTTLNSQLARGLGGDSVTAALFSFAAGAFSLGVFSLLRGGLFTSLAAIPSQPLWSLAGGLIGACALFSYVVLAPKIGLSALLGLAIVGQLLSSQVIDHFGLLGTIQRPVSLIKLGGMLVMLTGLVIMLFGDRLAEHLMH</sequence>
<keyword evidence="1" id="KW-1133">Transmembrane helix</keyword>
<dbReference type="PANTHER" id="PTHR34821:SF2">
    <property type="entry name" value="INNER MEMBRANE PROTEIN YDCZ"/>
    <property type="match status" value="1"/>
</dbReference>
<gene>
    <name evidence="2" type="ORF">KAM343_19610</name>
</gene>
<accession>A0AAV4YM69</accession>
<reference evidence="2" key="1">
    <citation type="submission" date="2021-07" db="EMBL/GenBank/DDBJ databases">
        <title>Draft genome sequence of carbapenem-resistant Aeromonas spp. in Japan.</title>
        <authorList>
            <person name="Maehana S."/>
            <person name="Suzuki M."/>
            <person name="Kitasato H."/>
        </authorList>
    </citation>
    <scope>NUCLEOTIDE SEQUENCE</scope>
    <source>
        <strain evidence="2">KAM343</strain>
    </source>
</reference>
<proteinExistence type="predicted"/>
<feature type="transmembrane region" description="Helical" evidence="1">
    <location>
        <begin position="132"/>
        <end position="151"/>
    </location>
</feature>
<comment type="caution">
    <text evidence="2">The sequence shown here is derived from an EMBL/GenBank/DDBJ whole genome shotgun (WGS) entry which is preliminary data.</text>
</comment>
<dbReference type="PANTHER" id="PTHR34821">
    <property type="entry name" value="INNER MEMBRANE PROTEIN YDCZ"/>
    <property type="match status" value="1"/>
</dbReference>
<feature type="transmembrane region" description="Helical" evidence="1">
    <location>
        <begin position="37"/>
        <end position="62"/>
    </location>
</feature>
<organism evidence="2 3">
    <name type="scientific">Aeromonas caviae</name>
    <name type="common">Aeromonas punctata</name>
    <dbReference type="NCBI Taxonomy" id="648"/>
    <lineage>
        <taxon>Bacteria</taxon>
        <taxon>Pseudomonadati</taxon>
        <taxon>Pseudomonadota</taxon>
        <taxon>Gammaproteobacteria</taxon>
        <taxon>Aeromonadales</taxon>
        <taxon>Aeromonadaceae</taxon>
        <taxon>Aeromonas</taxon>
    </lineage>
</organism>
<dbReference type="Pfam" id="PF04657">
    <property type="entry name" value="DMT_YdcZ"/>
    <property type="match status" value="1"/>
</dbReference>
<dbReference type="AlphaFoldDB" id="A0AAV4YM69"/>
<dbReference type="InterPro" id="IPR006750">
    <property type="entry name" value="YdcZ"/>
</dbReference>
<name>A0AAV4YM69_AERCA</name>
<evidence type="ECO:0000256" key="1">
    <source>
        <dbReference type="SAM" id="Phobius"/>
    </source>
</evidence>
<keyword evidence="1" id="KW-0472">Membrane</keyword>
<evidence type="ECO:0000313" key="3">
    <source>
        <dbReference type="Proteomes" id="UP000886939"/>
    </source>
</evidence>
<dbReference type="GO" id="GO:0005886">
    <property type="term" value="C:plasma membrane"/>
    <property type="evidence" value="ECO:0007669"/>
    <property type="project" value="TreeGrafter"/>
</dbReference>
<feature type="transmembrane region" description="Helical" evidence="1">
    <location>
        <begin position="99"/>
        <end position="120"/>
    </location>
</feature>